<organism evidence="2 3">
    <name type="scientific">Hydrogenobacter thermophilus (strain DSM 6534 / IAM 12695 / TK-6)</name>
    <dbReference type="NCBI Taxonomy" id="608538"/>
    <lineage>
        <taxon>Bacteria</taxon>
        <taxon>Pseudomonadati</taxon>
        <taxon>Aquificota</taxon>
        <taxon>Aquificia</taxon>
        <taxon>Aquificales</taxon>
        <taxon>Aquificaceae</taxon>
        <taxon>Hydrogenobacter</taxon>
    </lineage>
</organism>
<evidence type="ECO:0000313" key="2">
    <source>
        <dbReference type="EMBL" id="BAI68995.1"/>
    </source>
</evidence>
<proteinExistence type="predicted"/>
<dbReference type="Pfam" id="PF01507">
    <property type="entry name" value="PAPS_reduct"/>
    <property type="match status" value="1"/>
</dbReference>
<gene>
    <name evidence="2" type="ordered locus">HTH_0532</name>
</gene>
<dbReference type="KEGG" id="hth:HTH_0532"/>
<dbReference type="Gene3D" id="3.40.50.620">
    <property type="entry name" value="HUPs"/>
    <property type="match status" value="1"/>
</dbReference>
<protein>
    <submittedName>
        <fullName evidence="2">Phosphoadenosine phosphosulfate reductase</fullName>
    </submittedName>
</protein>
<name>D3DGP3_HYDTT</name>
<dbReference type="PANTHER" id="PTHR43196:SF2">
    <property type="entry name" value="PHOSPHOADENOSINE PHOSPHOSULFATE REDUCTASE"/>
    <property type="match status" value="1"/>
</dbReference>
<dbReference type="GO" id="GO:0003824">
    <property type="term" value="F:catalytic activity"/>
    <property type="evidence" value="ECO:0007669"/>
    <property type="project" value="InterPro"/>
</dbReference>
<keyword evidence="3" id="KW-1185">Reference proteome</keyword>
<evidence type="ECO:0000313" key="3">
    <source>
        <dbReference type="Proteomes" id="UP000002574"/>
    </source>
</evidence>
<dbReference type="STRING" id="608538.HTH_0532"/>
<dbReference type="Proteomes" id="UP000002574">
    <property type="component" value="Chromosome"/>
</dbReference>
<dbReference type="OrthoDB" id="9772604at2"/>
<dbReference type="RefSeq" id="WP_012963177.1">
    <property type="nucleotide sequence ID" value="NC_013799.1"/>
</dbReference>
<feature type="domain" description="Phosphoadenosine phosphosulphate reductase" evidence="1">
    <location>
        <begin position="2"/>
        <end position="195"/>
    </location>
</feature>
<dbReference type="InterPro" id="IPR002500">
    <property type="entry name" value="PAPS_reduct_dom"/>
</dbReference>
<dbReference type="eggNOG" id="COG0175">
    <property type="taxonomic scope" value="Bacteria"/>
</dbReference>
<dbReference type="SUPFAM" id="SSF52402">
    <property type="entry name" value="Adenine nucleotide alpha hydrolases-like"/>
    <property type="match status" value="1"/>
</dbReference>
<dbReference type="InterPro" id="IPR050128">
    <property type="entry name" value="Sulfate_adenylyltrnsfr_sub2"/>
</dbReference>
<dbReference type="AlphaFoldDB" id="D3DGP3"/>
<dbReference type="KEGG" id="hte:Hydth_0530"/>
<evidence type="ECO:0000259" key="1">
    <source>
        <dbReference type="Pfam" id="PF01507"/>
    </source>
</evidence>
<dbReference type="EMBL" id="AP011112">
    <property type="protein sequence ID" value="BAI68995.1"/>
    <property type="molecule type" value="Genomic_DNA"/>
</dbReference>
<sequence length="267" mass="31250">MIAVLVSGGKDSTATLLVALERFPKERVIPIFTDTGWESSITYAYLNYLETKLSIEIVRLKSRKWQDLLTCIKEKKMFPHGNQRFCTYHLKLIPTAEFLAEHPEIEEVWLGIRASESFRREKKYGDLTPEDTYSYVETATGLPAELRQKIKHLRARLPIVDWTEEEVFRFLKEKGIERNPLYDMGHSRVGCYPCILGGLREWKACWKTEEGRANILKLIELEKELREMGYNGRIKDNYDGEKLLRLLKMEDVQGDLFKEETCEFCKV</sequence>
<dbReference type="PANTHER" id="PTHR43196">
    <property type="entry name" value="SULFATE ADENYLYLTRANSFERASE SUBUNIT 2"/>
    <property type="match status" value="1"/>
</dbReference>
<reference evidence="2 3" key="1">
    <citation type="journal article" date="2010" name="J. Bacteriol.">
        <title>Complete genome sequence of the thermophilic, obligately chemolithoautotrophic hydrogen-oxidizing bacterium Hydrogenobacter thermophilus TK-6.</title>
        <authorList>
            <person name="Arai H."/>
            <person name="Kanbe H."/>
            <person name="Ishii M."/>
            <person name="Igarashi Y."/>
        </authorList>
    </citation>
    <scope>NUCLEOTIDE SEQUENCE [LARGE SCALE GENOMIC DNA]</scope>
    <source>
        <strain evidence="3">DSM 6534 / IAM 12695 / TK-6 [Tokyo]</strain>
    </source>
</reference>
<dbReference type="InterPro" id="IPR014729">
    <property type="entry name" value="Rossmann-like_a/b/a_fold"/>
</dbReference>
<accession>D3DGP3</accession>